<evidence type="ECO:0000313" key="9">
    <source>
        <dbReference type="Proteomes" id="UP000284824"/>
    </source>
</evidence>
<comment type="caution">
    <text evidence="8">The sequence shown here is derived from an EMBL/GenBank/DDBJ whole genome shotgun (WGS) entry which is preliminary data.</text>
</comment>
<protein>
    <submittedName>
        <fullName evidence="8">Uncharacterized protein DUF3817</fullName>
    </submittedName>
</protein>
<keyword evidence="5 6" id="KW-0472">Membrane</keyword>
<feature type="domain" description="DUF3817" evidence="7">
    <location>
        <begin position="2"/>
        <end position="55"/>
    </location>
</feature>
<evidence type="ECO:0000313" key="8">
    <source>
        <dbReference type="EMBL" id="RVX41253.1"/>
    </source>
</evidence>
<reference evidence="8 9" key="1">
    <citation type="submission" date="2019-01" db="EMBL/GenBank/DDBJ databases">
        <title>Sequencing the genomes of 1000 actinobacteria strains.</title>
        <authorList>
            <person name="Klenk H.-P."/>
        </authorList>
    </citation>
    <scope>NUCLEOTIDE SEQUENCE [LARGE SCALE GENOMIC DNA]</scope>
    <source>
        <strain evidence="8 9">DSM 43925</strain>
    </source>
</reference>
<feature type="transmembrane region" description="Helical" evidence="6">
    <location>
        <begin position="6"/>
        <end position="24"/>
    </location>
</feature>
<evidence type="ECO:0000259" key="7">
    <source>
        <dbReference type="Pfam" id="PF12823"/>
    </source>
</evidence>
<dbReference type="GO" id="GO:0005886">
    <property type="term" value="C:plasma membrane"/>
    <property type="evidence" value="ECO:0007669"/>
    <property type="project" value="UniProtKB-SubCell"/>
</dbReference>
<evidence type="ECO:0000256" key="2">
    <source>
        <dbReference type="ARBA" id="ARBA00022475"/>
    </source>
</evidence>
<keyword evidence="3 6" id="KW-0812">Transmembrane</keyword>
<dbReference type="Pfam" id="PF12823">
    <property type="entry name" value="DUF3817"/>
    <property type="match status" value="1"/>
</dbReference>
<keyword evidence="2" id="KW-1003">Cell membrane</keyword>
<feature type="transmembrane region" description="Helical" evidence="6">
    <location>
        <begin position="36"/>
        <end position="54"/>
    </location>
</feature>
<proteinExistence type="predicted"/>
<gene>
    <name evidence="8" type="ORF">EDD27_3749</name>
</gene>
<name>A0A438M6C4_9ACTN</name>
<evidence type="ECO:0000256" key="3">
    <source>
        <dbReference type="ARBA" id="ARBA00022692"/>
    </source>
</evidence>
<dbReference type="EMBL" id="SAUN01000001">
    <property type="protein sequence ID" value="RVX41253.1"/>
    <property type="molecule type" value="Genomic_DNA"/>
</dbReference>
<evidence type="ECO:0000256" key="5">
    <source>
        <dbReference type="ARBA" id="ARBA00023136"/>
    </source>
</evidence>
<comment type="subcellular location">
    <subcellularLocation>
        <location evidence="1">Cell membrane</location>
        <topology evidence="1">Multi-pass membrane protein</topology>
    </subcellularLocation>
</comment>
<accession>A0A438M6C4</accession>
<keyword evidence="4 6" id="KW-1133">Transmembrane helix</keyword>
<evidence type="ECO:0000256" key="4">
    <source>
        <dbReference type="ARBA" id="ARBA00022989"/>
    </source>
</evidence>
<evidence type="ECO:0000256" key="6">
    <source>
        <dbReference type="SAM" id="Phobius"/>
    </source>
</evidence>
<evidence type="ECO:0000256" key="1">
    <source>
        <dbReference type="ARBA" id="ARBA00004651"/>
    </source>
</evidence>
<sequence>MRTLRIAAVVEAVSLMVLLINLFATHIKAISSLVGPLHGMAYLVVITATVLAPATASSGARWRAAIPAIGGLLALWQLRDRSRASNPSPATPRRLT</sequence>
<dbReference type="InterPro" id="IPR023845">
    <property type="entry name" value="DUF3817_TM"/>
</dbReference>
<dbReference type="OrthoDB" id="3830534at2"/>
<dbReference type="RefSeq" id="WP_127933518.1">
    <property type="nucleotide sequence ID" value="NZ_SAUN01000001.1"/>
</dbReference>
<organism evidence="8 9">
    <name type="scientific">Nonomuraea polychroma</name>
    <dbReference type="NCBI Taxonomy" id="46176"/>
    <lineage>
        <taxon>Bacteria</taxon>
        <taxon>Bacillati</taxon>
        <taxon>Actinomycetota</taxon>
        <taxon>Actinomycetes</taxon>
        <taxon>Streptosporangiales</taxon>
        <taxon>Streptosporangiaceae</taxon>
        <taxon>Nonomuraea</taxon>
    </lineage>
</organism>
<dbReference type="Proteomes" id="UP000284824">
    <property type="component" value="Unassembled WGS sequence"/>
</dbReference>
<keyword evidence="9" id="KW-1185">Reference proteome</keyword>
<dbReference type="AlphaFoldDB" id="A0A438M6C4"/>